<sequence>MFGLVQFVPLPLFEPPLAGVDIQFEVVSSVSKVVLSIPPTIRLMILVAVRMLADGMG</sequence>
<dbReference type="Proteomes" id="UP000603457">
    <property type="component" value="Unassembled WGS sequence"/>
</dbReference>
<protein>
    <submittedName>
        <fullName evidence="1">Uncharacterized protein</fullName>
    </submittedName>
</protein>
<gene>
    <name evidence="1" type="ORF">H6G74_02520</name>
</gene>
<evidence type="ECO:0000313" key="1">
    <source>
        <dbReference type="EMBL" id="MBD2593202.1"/>
    </source>
</evidence>
<comment type="caution">
    <text evidence="1">The sequence shown here is derived from an EMBL/GenBank/DDBJ whole genome shotgun (WGS) entry which is preliminary data.</text>
</comment>
<accession>A0ABR8FSJ5</accession>
<keyword evidence="2" id="KW-1185">Reference proteome</keyword>
<organism evidence="1 2">
    <name type="scientific">Nostoc spongiaeforme FACHB-130</name>
    <dbReference type="NCBI Taxonomy" id="1357510"/>
    <lineage>
        <taxon>Bacteria</taxon>
        <taxon>Bacillati</taxon>
        <taxon>Cyanobacteriota</taxon>
        <taxon>Cyanophyceae</taxon>
        <taxon>Nostocales</taxon>
        <taxon>Nostocaceae</taxon>
        <taxon>Nostoc</taxon>
    </lineage>
</organism>
<name>A0ABR8FSJ5_9NOSO</name>
<evidence type="ECO:0000313" key="2">
    <source>
        <dbReference type="Proteomes" id="UP000603457"/>
    </source>
</evidence>
<proteinExistence type="predicted"/>
<dbReference type="EMBL" id="JACJTB010000002">
    <property type="protein sequence ID" value="MBD2593202.1"/>
    <property type="molecule type" value="Genomic_DNA"/>
</dbReference>
<reference evidence="1 2" key="1">
    <citation type="journal article" date="2020" name="ISME J.">
        <title>Comparative genomics reveals insights into cyanobacterial evolution and habitat adaptation.</title>
        <authorList>
            <person name="Chen M.Y."/>
            <person name="Teng W.K."/>
            <person name="Zhao L."/>
            <person name="Hu C.X."/>
            <person name="Zhou Y.K."/>
            <person name="Han B.P."/>
            <person name="Song L.R."/>
            <person name="Shu W.S."/>
        </authorList>
    </citation>
    <scope>NUCLEOTIDE SEQUENCE [LARGE SCALE GENOMIC DNA]</scope>
    <source>
        <strain evidence="1 2">FACHB-130</strain>
    </source>
</reference>
<dbReference type="RefSeq" id="WP_190966163.1">
    <property type="nucleotide sequence ID" value="NZ_JACJTB010000002.1"/>
</dbReference>